<dbReference type="UniPathway" id="UPA00077">
    <property type="reaction ID" value="UER00154"/>
</dbReference>
<dbReference type="CDD" id="cd00483">
    <property type="entry name" value="HPPK"/>
    <property type="match status" value="1"/>
</dbReference>
<feature type="region of interest" description="Disordered" evidence="10">
    <location>
        <begin position="472"/>
        <end position="539"/>
    </location>
</feature>
<feature type="compositionally biased region" description="Low complexity" evidence="10">
    <location>
        <begin position="530"/>
        <end position="539"/>
    </location>
</feature>
<feature type="domain" description="Dihydroneopterin aldolase/epimerase" evidence="11">
    <location>
        <begin position="7"/>
        <end position="119"/>
    </location>
</feature>
<dbReference type="SUPFAM" id="SSF55620">
    <property type="entry name" value="Tetrahydrobiopterin biosynthesis enzymes-like"/>
    <property type="match status" value="1"/>
</dbReference>
<comment type="catalytic activity">
    <reaction evidence="9">
        <text>7,8-dihydroneopterin = 6-hydroxymethyl-7,8-dihydropterin + glycolaldehyde</text>
        <dbReference type="Rhea" id="RHEA:10540"/>
        <dbReference type="ChEBI" id="CHEBI:17001"/>
        <dbReference type="ChEBI" id="CHEBI:17071"/>
        <dbReference type="ChEBI" id="CHEBI:44841"/>
        <dbReference type="EC" id="4.1.2.25"/>
    </reaction>
</comment>
<keyword evidence="9 12" id="KW-0456">Lyase</keyword>
<dbReference type="PANTHER" id="PTHR43071">
    <property type="entry name" value="2-AMINO-4-HYDROXY-6-HYDROXYMETHYLDIHYDROPTERIDINE PYROPHOSPHOKINASE"/>
    <property type="match status" value="1"/>
</dbReference>
<feature type="region of interest" description="Disordered" evidence="10">
    <location>
        <begin position="414"/>
        <end position="446"/>
    </location>
</feature>
<keyword evidence="4" id="KW-0808">Transferase</keyword>
<dbReference type="InterPro" id="IPR006157">
    <property type="entry name" value="FolB_dom"/>
</dbReference>
<dbReference type="Gene3D" id="3.30.1130.10">
    <property type="match status" value="1"/>
</dbReference>
<dbReference type="InterPro" id="IPR035907">
    <property type="entry name" value="Hppk_sf"/>
</dbReference>
<dbReference type="GO" id="GO:0046656">
    <property type="term" value="P:folic acid biosynthetic process"/>
    <property type="evidence" value="ECO:0007669"/>
    <property type="project" value="UniProtKB-UniRule"/>
</dbReference>
<feature type="compositionally biased region" description="Low complexity" evidence="10">
    <location>
        <begin position="173"/>
        <end position="188"/>
    </location>
</feature>
<keyword evidence="7" id="KW-0067">ATP-binding</keyword>
<dbReference type="GO" id="GO:0016301">
    <property type="term" value="F:kinase activity"/>
    <property type="evidence" value="ECO:0007669"/>
    <property type="project" value="UniProtKB-KW"/>
</dbReference>
<evidence type="ECO:0000256" key="10">
    <source>
        <dbReference type="SAM" id="MobiDB-lite"/>
    </source>
</evidence>
<dbReference type="PANTHER" id="PTHR43071:SF1">
    <property type="entry name" value="2-AMINO-4-HYDROXY-6-HYDROXYMETHYLDIHYDROPTERIDINE PYROPHOSPHOKINASE"/>
    <property type="match status" value="1"/>
</dbReference>
<reference evidence="12" key="1">
    <citation type="submission" date="2019-11" db="EMBL/GenBank/DDBJ databases">
        <authorList>
            <person name="Feng L."/>
        </authorList>
    </citation>
    <scope>NUCLEOTIDE SEQUENCE</scope>
    <source>
        <strain evidence="12">AodontolyticusLFYP35</strain>
    </source>
</reference>
<dbReference type="SUPFAM" id="SSF55083">
    <property type="entry name" value="6-hydroxymethyl-7,8-dihydropterin pyrophosphokinase, HPPK"/>
    <property type="match status" value="1"/>
</dbReference>
<comment type="pathway">
    <text evidence="2">Cofactor biosynthesis; tetrahydrofolate biosynthesis; 2-amino-4-hydroxy-6-hydroxymethyl-7,8-dihydropteridine diphosphate from 7,8-dihydroneopterin triphosphate: step 4/4.</text>
</comment>
<evidence type="ECO:0000256" key="5">
    <source>
        <dbReference type="ARBA" id="ARBA00022741"/>
    </source>
</evidence>
<feature type="compositionally biased region" description="Low complexity" evidence="10">
    <location>
        <begin position="724"/>
        <end position="744"/>
    </location>
</feature>
<feature type="compositionally biased region" description="Polar residues" evidence="10">
    <location>
        <begin position="799"/>
        <end position="819"/>
    </location>
</feature>
<name>A0A6N2RD33_9ACTO</name>
<feature type="compositionally biased region" description="Polar residues" evidence="10">
    <location>
        <begin position="697"/>
        <end position="722"/>
    </location>
</feature>
<feature type="region of interest" description="Disordered" evidence="10">
    <location>
        <begin position="133"/>
        <end position="215"/>
    </location>
</feature>
<dbReference type="AlphaFoldDB" id="A0A6N2RD33"/>
<dbReference type="InterPro" id="IPR000550">
    <property type="entry name" value="Hppk"/>
</dbReference>
<dbReference type="EC" id="2.7.6.3" evidence="9"/>
<dbReference type="NCBIfam" id="TIGR01498">
    <property type="entry name" value="folK"/>
    <property type="match status" value="1"/>
</dbReference>
<comment type="pathway">
    <text evidence="9">Cofactor biosynthesis; tetrahydrofolate biosynthesis; 2-amino-4-hydroxy-6-hydroxymethyl-7,8-dihydropteridine diphosphate from 7,8-dihydroneopterin triphosphate: step 3/4.</text>
</comment>
<feature type="compositionally biased region" description="Acidic residues" evidence="10">
    <location>
        <begin position="195"/>
        <end position="213"/>
    </location>
</feature>
<comment type="similarity">
    <text evidence="3">In the N-terminal section; belongs to the DHNA family.</text>
</comment>
<keyword evidence="6" id="KW-0418">Kinase</keyword>
<dbReference type="EC" id="4.1.2.25" evidence="9"/>
<gene>
    <name evidence="12" type="primary">folB</name>
    <name evidence="12" type="ORF">AOLFYP35_00291</name>
</gene>
<dbReference type="CDD" id="cd00534">
    <property type="entry name" value="DHNA_DHNTPE"/>
    <property type="match status" value="1"/>
</dbReference>
<dbReference type="EMBL" id="CACRSM010000002">
    <property type="protein sequence ID" value="VYS78478.1"/>
    <property type="molecule type" value="Genomic_DNA"/>
</dbReference>
<dbReference type="Pfam" id="PF01288">
    <property type="entry name" value="HPPK"/>
    <property type="match status" value="1"/>
</dbReference>
<evidence type="ECO:0000256" key="7">
    <source>
        <dbReference type="ARBA" id="ARBA00022840"/>
    </source>
</evidence>
<keyword evidence="8 9" id="KW-0289">Folate biosynthesis</keyword>
<dbReference type="GO" id="GO:0046654">
    <property type="term" value="P:tetrahydrofolate biosynthetic process"/>
    <property type="evidence" value="ECO:0007669"/>
    <property type="project" value="UniProtKB-UniRule"/>
</dbReference>
<evidence type="ECO:0000256" key="2">
    <source>
        <dbReference type="ARBA" id="ARBA00005051"/>
    </source>
</evidence>
<feature type="compositionally biased region" description="Polar residues" evidence="10">
    <location>
        <begin position="475"/>
        <end position="499"/>
    </location>
</feature>
<accession>A0A6N2RD33</accession>
<sequence>MGQLDVIALRGITAEAVHGVLEKEWNAPQTFTVDLLLWVDTDRAALSDDIADTVSYAEIAEKAHAILAGPSVRLIETLGHKIADAALEDSRVRGVEVIVHKPEAPIDVPFTDVSVTIRKGDIPLPFVAASNVVPPSAPDADEDVPPAPSAPSAPSDAVASQEEESPASDSDKPVQLQSPAAPQQPATASELVMDAAEESEEGQVEEPAQDELDAPSAPRAVVLALGGNLGNVPITLKRAIDEMSSWDGLEITQVSPLVRTRAVLRPGQNPQPDYWNAIALGTVSMAPLDLLDRVHELEACLGRVRHEVWGSRTIDIDIIQIDGVTSDDPRLTLPHPRAHQRAFVLSPWLMAQPKAELSGFGAAAELIAQAPDRGGILDAVGDWREDPESVIADSDELLHRMRLPRLDHAEQLRPLKLETNSQSARPSRLDMLPEASRSGLAPSDEGTDVTWHRLWDRWGAPVESVESRHVELSKPSVSAVSEAQPTSAPKETSVSSPAETSGEVPAQLASRQVPAPSPVSAPPLRRLHLSATPSPADTTAASANLAQGMVSLEPRRPVPSAEPERPVVERHSLLERLQGSALPHAIPEAAPQSSDTQSAQEPAQNSPSTSPITAEVPLGRRPRRPRWRPVTEEGTGISTADSPRPFRARTDRLAAQSHRAKLSHRAPAPQEQQKPGAEATQPRRTSLFARRPEPASSAGSQASVPTQGRTYSESAAPTQNASGAKLSAASAQRKSASQARTSRALPGWNFSEDVRVVDDSSVLSPREDVRRPSPSLPPRYSHVLDPKLDDSIDQGPMTPGSQTPSSVNRDVTIRPSITGQIPVFRRRPEDS</sequence>
<evidence type="ECO:0000259" key="11">
    <source>
        <dbReference type="SMART" id="SM00905"/>
    </source>
</evidence>
<dbReference type="Gene3D" id="3.30.70.560">
    <property type="entry name" value="7,8-Dihydro-6-hydroxymethylpterin-pyrophosphokinase HPPK"/>
    <property type="match status" value="1"/>
</dbReference>
<protein>
    <recommendedName>
        <fullName evidence="9">Bifunctional folate synthesis protein</fullName>
    </recommendedName>
    <domain>
        <recommendedName>
            <fullName evidence="9">Dihydroneopterin aldolase</fullName>
            <shortName evidence="9">DHNA</shortName>
            <ecNumber evidence="9">4.1.2.25</ecNumber>
        </recommendedName>
        <alternativeName>
            <fullName evidence="9">7,8-dihydroneopterin aldolase</fullName>
        </alternativeName>
    </domain>
    <domain>
        <recommendedName>
            <fullName evidence="9">2-amino-4-hydroxy-6-hydroxymethyldihydropteridine pyrophosphokinase</fullName>
            <ecNumber evidence="9">2.7.6.3</ecNumber>
        </recommendedName>
        <alternativeName>
            <fullName evidence="9">6-hydroxymethyl-7,8-dihydropterin pyrophosphokinase</fullName>
            <shortName evidence="9">PPPK</shortName>
        </alternativeName>
        <alternativeName>
            <fullName evidence="9">7,8-dihydro-6-hydroxymethylpterin pyrophosphokinase</fullName>
            <shortName evidence="9">HPPK</shortName>
        </alternativeName>
    </domain>
</protein>
<evidence type="ECO:0000256" key="4">
    <source>
        <dbReference type="ARBA" id="ARBA00022679"/>
    </source>
</evidence>
<comment type="function">
    <text evidence="9">Catalyzes the conversion of 7,8-dihydroneopterin to 6-hydroxymethyl-7,8-dihydropterin.</text>
</comment>
<feature type="region of interest" description="Disordered" evidence="10">
    <location>
        <begin position="587"/>
        <end position="831"/>
    </location>
</feature>
<dbReference type="InterPro" id="IPR043133">
    <property type="entry name" value="GTP-CH-I_C/QueF"/>
</dbReference>
<dbReference type="GO" id="GO:0004150">
    <property type="term" value="F:dihydroneopterin aldolase activity"/>
    <property type="evidence" value="ECO:0007669"/>
    <property type="project" value="UniProtKB-UniRule"/>
</dbReference>
<keyword evidence="5" id="KW-0547">Nucleotide-binding</keyword>
<comment type="catalytic activity">
    <reaction evidence="1">
        <text>6-hydroxymethyl-7,8-dihydropterin + ATP = (7,8-dihydropterin-6-yl)methyl diphosphate + AMP + H(+)</text>
        <dbReference type="Rhea" id="RHEA:11412"/>
        <dbReference type="ChEBI" id="CHEBI:15378"/>
        <dbReference type="ChEBI" id="CHEBI:30616"/>
        <dbReference type="ChEBI" id="CHEBI:44841"/>
        <dbReference type="ChEBI" id="CHEBI:72950"/>
        <dbReference type="ChEBI" id="CHEBI:456215"/>
        <dbReference type="EC" id="2.7.6.3"/>
    </reaction>
</comment>
<evidence type="ECO:0000256" key="8">
    <source>
        <dbReference type="ARBA" id="ARBA00022909"/>
    </source>
</evidence>
<dbReference type="NCBIfam" id="TIGR00525">
    <property type="entry name" value="folB"/>
    <property type="match status" value="1"/>
</dbReference>
<dbReference type="GO" id="GO:0003848">
    <property type="term" value="F:2-amino-4-hydroxy-6-hydroxymethyldihydropteridine diphosphokinase activity"/>
    <property type="evidence" value="ECO:0007669"/>
    <property type="project" value="UniProtKB-EC"/>
</dbReference>
<dbReference type="GO" id="GO:0005524">
    <property type="term" value="F:ATP binding"/>
    <property type="evidence" value="ECO:0007669"/>
    <property type="project" value="UniProtKB-KW"/>
</dbReference>
<proteinExistence type="inferred from homology"/>
<evidence type="ECO:0000256" key="1">
    <source>
        <dbReference type="ARBA" id="ARBA00000198"/>
    </source>
</evidence>
<evidence type="ECO:0000256" key="6">
    <source>
        <dbReference type="ARBA" id="ARBA00022777"/>
    </source>
</evidence>
<evidence type="ECO:0000256" key="3">
    <source>
        <dbReference type="ARBA" id="ARBA00009640"/>
    </source>
</evidence>
<evidence type="ECO:0000313" key="12">
    <source>
        <dbReference type="EMBL" id="VYS78478.1"/>
    </source>
</evidence>
<evidence type="ECO:0000256" key="9">
    <source>
        <dbReference type="RuleBase" id="RU362079"/>
    </source>
</evidence>
<dbReference type="NCBIfam" id="TIGR00526">
    <property type="entry name" value="folB_dom"/>
    <property type="match status" value="1"/>
</dbReference>
<organism evidence="12">
    <name type="scientific">Schaalia odontolytica</name>
    <dbReference type="NCBI Taxonomy" id="1660"/>
    <lineage>
        <taxon>Bacteria</taxon>
        <taxon>Bacillati</taxon>
        <taxon>Actinomycetota</taxon>
        <taxon>Actinomycetes</taxon>
        <taxon>Actinomycetales</taxon>
        <taxon>Actinomycetaceae</taxon>
        <taxon>Schaalia</taxon>
    </lineage>
</organism>
<feature type="compositionally biased region" description="Polar residues" evidence="10">
    <location>
        <begin position="591"/>
        <end position="612"/>
    </location>
</feature>
<comment type="similarity">
    <text evidence="9">Belongs to the DHNA family.</text>
</comment>
<dbReference type="InterPro" id="IPR006156">
    <property type="entry name" value="Dihydroneopterin_aldolase"/>
</dbReference>
<dbReference type="SMART" id="SM00905">
    <property type="entry name" value="FolB"/>
    <property type="match status" value="1"/>
</dbReference>
<dbReference type="Pfam" id="PF02152">
    <property type="entry name" value="FolB"/>
    <property type="match status" value="1"/>
</dbReference>